<evidence type="ECO:0000313" key="3">
    <source>
        <dbReference type="EMBL" id="KKI50068.1"/>
    </source>
</evidence>
<evidence type="ECO:0000256" key="2">
    <source>
        <dbReference type="SAM" id="SignalP"/>
    </source>
</evidence>
<dbReference type="Proteomes" id="UP000034076">
    <property type="component" value="Unassembled WGS sequence"/>
</dbReference>
<feature type="region of interest" description="Disordered" evidence="1">
    <location>
        <begin position="37"/>
        <end position="70"/>
    </location>
</feature>
<dbReference type="OrthoDB" id="2086920at2"/>
<comment type="caution">
    <text evidence="3">The sequence shown here is derived from an EMBL/GenBank/DDBJ whole genome shotgun (WGS) entry which is preliminary data.</text>
</comment>
<dbReference type="RefSeq" id="WP_046443974.1">
    <property type="nucleotide sequence ID" value="NZ_LAYJ01000112.1"/>
</dbReference>
<name>A0A0M2NCV9_9FIRM</name>
<keyword evidence="4" id="KW-1185">Reference proteome</keyword>
<feature type="compositionally biased region" description="Acidic residues" evidence="1">
    <location>
        <begin position="60"/>
        <end position="70"/>
    </location>
</feature>
<feature type="signal peptide" evidence="2">
    <location>
        <begin position="1"/>
        <end position="23"/>
    </location>
</feature>
<protein>
    <submittedName>
        <fullName evidence="3">Uncharacterized protein</fullName>
    </submittedName>
</protein>
<evidence type="ECO:0000256" key="1">
    <source>
        <dbReference type="SAM" id="MobiDB-lite"/>
    </source>
</evidence>
<organism evidence="3 4">
    <name type="scientific">Christensenella hongkongensis</name>
    <dbReference type="NCBI Taxonomy" id="270498"/>
    <lineage>
        <taxon>Bacteria</taxon>
        <taxon>Bacillati</taxon>
        <taxon>Bacillota</taxon>
        <taxon>Clostridia</taxon>
        <taxon>Christensenellales</taxon>
        <taxon>Christensenellaceae</taxon>
        <taxon>Christensenella</taxon>
    </lineage>
</organism>
<accession>A0A0M2NCV9</accession>
<feature type="chain" id="PRO_5018289400" evidence="2">
    <location>
        <begin position="24"/>
        <end position="258"/>
    </location>
</feature>
<dbReference type="STRING" id="270498.CHK_2131"/>
<evidence type="ECO:0000313" key="4">
    <source>
        <dbReference type="Proteomes" id="UP000034076"/>
    </source>
</evidence>
<reference evidence="3 4" key="1">
    <citation type="submission" date="2015-04" db="EMBL/GenBank/DDBJ databases">
        <title>Draft genome sequence of bacteremic isolate Catabacter hongkongensis type strain HKU16T.</title>
        <authorList>
            <person name="Lau S.K."/>
            <person name="Teng J.L."/>
            <person name="Huang Y."/>
            <person name="Curreem S.O."/>
            <person name="Tsui S.K."/>
            <person name="Woo P.C."/>
        </authorList>
    </citation>
    <scope>NUCLEOTIDE SEQUENCE [LARGE SCALE GENOMIC DNA]</scope>
    <source>
        <strain evidence="3 4">HKU16</strain>
    </source>
</reference>
<proteinExistence type="predicted"/>
<dbReference type="AlphaFoldDB" id="A0A0M2NCV9"/>
<dbReference type="EMBL" id="LAYJ01000112">
    <property type="protein sequence ID" value="KKI50068.1"/>
    <property type="molecule type" value="Genomic_DNA"/>
</dbReference>
<sequence>MKKLIATILIAAMLVMCCSCGLARDIAQLARERLQEAGTDGRLPQHGSLPALPSQPEPQIEAEDETSPLEEEFAQLADPEGLLAGNNVPTLADIEQNGLYTYREDTGRYVKSTPFMGKDSNVELGFNLNGKNNYIDYWYTGSRKTVNAQQIVKEYDYLYTLARERYGKVTIHSWLINPLGVGDNFVVMGEFDEEEITDAVNENEVAEFYYAWSRPGNSAVYVYLHLLGDDTYEIGLSYDSSTQFTPSPDAFVSVHSGL</sequence>
<keyword evidence="2" id="KW-0732">Signal</keyword>
<gene>
    <name evidence="3" type="ORF">CHK_2131</name>
</gene>